<dbReference type="Proteomes" id="UP000799291">
    <property type="component" value="Unassembled WGS sequence"/>
</dbReference>
<gene>
    <name evidence="2" type="ORF">K458DRAFT_424950</name>
</gene>
<dbReference type="AlphaFoldDB" id="A0A6G1IDC2"/>
<name>A0A6G1IDC2_9PLEO</name>
<keyword evidence="3" id="KW-1185">Reference proteome</keyword>
<evidence type="ECO:0000313" key="3">
    <source>
        <dbReference type="Proteomes" id="UP000799291"/>
    </source>
</evidence>
<evidence type="ECO:0000256" key="1">
    <source>
        <dbReference type="SAM" id="MobiDB-lite"/>
    </source>
</evidence>
<dbReference type="OrthoDB" id="529205at2759"/>
<evidence type="ECO:0000313" key="2">
    <source>
        <dbReference type="EMBL" id="KAF2676212.1"/>
    </source>
</evidence>
<feature type="region of interest" description="Disordered" evidence="1">
    <location>
        <begin position="40"/>
        <end position="129"/>
    </location>
</feature>
<feature type="compositionally biased region" description="Basic and acidic residues" evidence="1">
    <location>
        <begin position="57"/>
        <end position="89"/>
    </location>
</feature>
<protein>
    <submittedName>
        <fullName evidence="2">Uncharacterized protein</fullName>
    </submittedName>
</protein>
<organism evidence="2 3">
    <name type="scientific">Lentithecium fluviatile CBS 122367</name>
    <dbReference type="NCBI Taxonomy" id="1168545"/>
    <lineage>
        <taxon>Eukaryota</taxon>
        <taxon>Fungi</taxon>
        <taxon>Dikarya</taxon>
        <taxon>Ascomycota</taxon>
        <taxon>Pezizomycotina</taxon>
        <taxon>Dothideomycetes</taxon>
        <taxon>Pleosporomycetidae</taxon>
        <taxon>Pleosporales</taxon>
        <taxon>Massarineae</taxon>
        <taxon>Lentitheciaceae</taxon>
        <taxon>Lentithecium</taxon>
    </lineage>
</organism>
<feature type="compositionally biased region" description="Low complexity" evidence="1">
    <location>
        <begin position="42"/>
        <end position="56"/>
    </location>
</feature>
<proteinExistence type="predicted"/>
<reference evidence="2" key="1">
    <citation type="journal article" date="2020" name="Stud. Mycol.">
        <title>101 Dothideomycetes genomes: a test case for predicting lifestyles and emergence of pathogens.</title>
        <authorList>
            <person name="Haridas S."/>
            <person name="Albert R."/>
            <person name="Binder M."/>
            <person name="Bloem J."/>
            <person name="Labutti K."/>
            <person name="Salamov A."/>
            <person name="Andreopoulos B."/>
            <person name="Baker S."/>
            <person name="Barry K."/>
            <person name="Bills G."/>
            <person name="Bluhm B."/>
            <person name="Cannon C."/>
            <person name="Castanera R."/>
            <person name="Culley D."/>
            <person name="Daum C."/>
            <person name="Ezra D."/>
            <person name="Gonzalez J."/>
            <person name="Henrissat B."/>
            <person name="Kuo A."/>
            <person name="Liang C."/>
            <person name="Lipzen A."/>
            <person name="Lutzoni F."/>
            <person name="Magnuson J."/>
            <person name="Mondo S."/>
            <person name="Nolan M."/>
            <person name="Ohm R."/>
            <person name="Pangilinan J."/>
            <person name="Park H.-J."/>
            <person name="Ramirez L."/>
            <person name="Alfaro M."/>
            <person name="Sun H."/>
            <person name="Tritt A."/>
            <person name="Yoshinaga Y."/>
            <person name="Zwiers L.-H."/>
            <person name="Turgeon B."/>
            <person name="Goodwin S."/>
            <person name="Spatafora J."/>
            <person name="Crous P."/>
            <person name="Grigoriev I."/>
        </authorList>
    </citation>
    <scope>NUCLEOTIDE SEQUENCE</scope>
    <source>
        <strain evidence="2">CBS 122367</strain>
    </source>
</reference>
<sequence length="129" mass="14818">MVINWSLLHVIQITGRPKSATTTIKLLRLLNTMYRPRTLPSLAAPARRTLTTTPRMLLKEDANRSPEQIEKKKQEQLKKQEEGKGEWHESLASSSESHIAADKHDVKDHDSHMSKLQEETKKKGDNREL</sequence>
<dbReference type="EMBL" id="MU005638">
    <property type="protein sequence ID" value="KAF2676212.1"/>
    <property type="molecule type" value="Genomic_DNA"/>
</dbReference>
<accession>A0A6G1IDC2</accession>
<feature type="compositionally biased region" description="Basic and acidic residues" evidence="1">
    <location>
        <begin position="99"/>
        <end position="129"/>
    </location>
</feature>